<evidence type="ECO:0000313" key="7">
    <source>
        <dbReference type="EMBL" id="NVZ11229.1"/>
    </source>
</evidence>
<feature type="domain" description="DUF4158" evidence="6">
    <location>
        <begin position="12"/>
        <end position="151"/>
    </location>
</feature>
<keyword evidence="8" id="KW-1185">Reference proteome</keyword>
<dbReference type="InterPro" id="IPR002513">
    <property type="entry name" value="Tn3_Tnp_DDE_dom"/>
</dbReference>
<dbReference type="InterPro" id="IPR025296">
    <property type="entry name" value="DUF4158"/>
</dbReference>
<evidence type="ECO:0000256" key="4">
    <source>
        <dbReference type="ARBA" id="ARBA00023172"/>
    </source>
</evidence>
<gene>
    <name evidence="7" type="ORF">HW932_18420</name>
</gene>
<dbReference type="Pfam" id="PF01526">
    <property type="entry name" value="DDE_Tnp_Tn3"/>
    <property type="match status" value="1"/>
</dbReference>
<dbReference type="RefSeq" id="WP_176977947.1">
    <property type="nucleotide sequence ID" value="NZ_JABZEO010000018.1"/>
</dbReference>
<dbReference type="EMBL" id="JABZEO010000018">
    <property type="protein sequence ID" value="NVZ11229.1"/>
    <property type="molecule type" value="Genomic_DNA"/>
</dbReference>
<dbReference type="NCBIfam" id="NF033527">
    <property type="entry name" value="transpos_Tn3"/>
    <property type="match status" value="1"/>
</dbReference>
<name>A0A850R942_9GAMM</name>
<protein>
    <submittedName>
        <fullName evidence="7">Tn3 family transposase</fullName>
    </submittedName>
</protein>
<dbReference type="GO" id="GO:0006313">
    <property type="term" value="P:DNA transposition"/>
    <property type="evidence" value="ECO:0007669"/>
    <property type="project" value="InterPro"/>
</dbReference>
<sequence length="986" mass="112057">MTDSERLDEPCLLTPAELALVMTKHRASRLGFAVLLTFFRERSRFPRDPSEIAASTIAALSRQLDLPTPMADDILLTGRTAERLRAEIRARFGVREATVADAELLLIWLRDHVAAEVGGELEPMLEQLEVRCRELAIEPPTPERMERIARSAWRAHEERFHTRVYERLSPATRERLEALLHPDKTDTAADVTGDGAAATDHAPALLVRLREDPGRPSLASLQEALAKLECLRRIDLPTGLFDGVSSRDLERSRQRVSVEVPRDLRRHPEPARLTWLAAFVHQRARRLTDDLVDILIETIHKIGARAERKVDRELLEDLKRVSGKQNLLFELADAALAQPDGVVRDVVFPVVGEQTLQDLVKEWKATGPTYRVTLRAVIRNSYRGHYRRMVPTLLAALEFRSNNARHQPVMEALDLVKRFATTKVHTFPATETVPLDGVVRGLWRDAVIETDAAGQERVNRLTYEIAVLEALRERLRCKELWVVGANRYGNPDDDLPTDFETNRMGYYQALKLPLEVERFIADSQAEMDEALTTFEAGLKRNRGVRLSDKGGGWITLTPLEAQPEPPNLTALKAELNATWPMTSLLDMVKEADLRLNFTEVLRSPTSYETMERAVLRPRLLLCLHGLGTNAGLQRMAGLDSGATSRDLAYVRRRYLSVEALRRAIAIVADGTLHARDPAIWGSGTTACASDSKHFGAWDQNLMTQWHVRYGGRGVMIYWHVERHSLCIHSQLKSPSSSEVASMIEGVIHHCTEMDIDRQYVDSHGQSTIAFAFCRLLGFELLPRLKAIHAQKLYRPKTGQPDAYAQLQPILTRPIDWALIRQQYDQMIKYTTALRLGTADTESILRRFTRNNVQHPTYKALAELGKAIKTIFLCRYLHSPDLRREIHEGLNVVEQWNGATDFVFFARRGEMASNRREDHEISMLALHLIQNCMVYINTLMIQRVLAQPQWQGRLTPRDYAALTPLIWEHVNPYGRFELNMNTRLALI</sequence>
<evidence type="ECO:0000259" key="6">
    <source>
        <dbReference type="Pfam" id="PF13700"/>
    </source>
</evidence>
<feature type="domain" description="Tn3 transposase DDE" evidence="5">
    <location>
        <begin position="586"/>
        <end position="975"/>
    </location>
</feature>
<dbReference type="InterPro" id="IPR047653">
    <property type="entry name" value="Tn3-like_transpos"/>
</dbReference>
<keyword evidence="4" id="KW-0233">DNA recombination</keyword>
<dbReference type="Proteomes" id="UP000592294">
    <property type="component" value="Unassembled WGS sequence"/>
</dbReference>
<dbReference type="GO" id="GO:0004803">
    <property type="term" value="F:transposase activity"/>
    <property type="evidence" value="ECO:0007669"/>
    <property type="project" value="InterPro"/>
</dbReference>
<keyword evidence="2" id="KW-0815">Transposition</keyword>
<accession>A0A850R942</accession>
<organism evidence="7 8">
    <name type="scientific">Allochromatium humboldtianum</name>
    <dbReference type="NCBI Taxonomy" id="504901"/>
    <lineage>
        <taxon>Bacteria</taxon>
        <taxon>Pseudomonadati</taxon>
        <taxon>Pseudomonadota</taxon>
        <taxon>Gammaproteobacteria</taxon>
        <taxon>Chromatiales</taxon>
        <taxon>Chromatiaceae</taxon>
        <taxon>Allochromatium</taxon>
    </lineage>
</organism>
<comment type="similarity">
    <text evidence="1">Belongs to the transposase 7 family.</text>
</comment>
<dbReference type="Pfam" id="PF13700">
    <property type="entry name" value="DUF4158"/>
    <property type="match status" value="1"/>
</dbReference>
<comment type="caution">
    <text evidence="7">The sequence shown here is derived from an EMBL/GenBank/DDBJ whole genome shotgun (WGS) entry which is preliminary data.</text>
</comment>
<proteinExistence type="inferred from homology"/>
<evidence type="ECO:0000313" key="8">
    <source>
        <dbReference type="Proteomes" id="UP000592294"/>
    </source>
</evidence>
<reference evidence="7 8" key="1">
    <citation type="submission" date="2020-06" db="EMBL/GenBank/DDBJ databases">
        <title>Whole-genome sequence of Allochromatium humboldtianum DSM 21881, type strain.</title>
        <authorList>
            <person name="Kyndt J.A."/>
            <person name="Meyer T.E."/>
        </authorList>
    </citation>
    <scope>NUCLEOTIDE SEQUENCE [LARGE SCALE GENOMIC DNA]</scope>
    <source>
        <strain evidence="7 8">DSM 21881</strain>
    </source>
</reference>
<evidence type="ECO:0000256" key="3">
    <source>
        <dbReference type="ARBA" id="ARBA00023125"/>
    </source>
</evidence>
<keyword evidence="3" id="KW-0238">DNA-binding</keyword>
<evidence type="ECO:0000259" key="5">
    <source>
        <dbReference type="Pfam" id="PF01526"/>
    </source>
</evidence>
<dbReference type="AlphaFoldDB" id="A0A850R942"/>
<dbReference type="GO" id="GO:0003677">
    <property type="term" value="F:DNA binding"/>
    <property type="evidence" value="ECO:0007669"/>
    <property type="project" value="UniProtKB-KW"/>
</dbReference>
<evidence type="ECO:0000256" key="1">
    <source>
        <dbReference type="ARBA" id="ARBA00009402"/>
    </source>
</evidence>
<evidence type="ECO:0000256" key="2">
    <source>
        <dbReference type="ARBA" id="ARBA00022578"/>
    </source>
</evidence>